<dbReference type="AlphaFoldDB" id="A0A920CU75"/>
<reference evidence="3 4" key="1">
    <citation type="submission" date="2021-03" db="EMBL/GenBank/DDBJ databases">
        <title>Antimicrobial resistance genes in bacteria isolated from Japanese honey, and their potential for conferring macrolide and lincosamide resistance in the American foulbrood pathogen Paenibacillus larvae.</title>
        <authorList>
            <person name="Okamoto M."/>
            <person name="Kumagai M."/>
            <person name="Kanamori H."/>
            <person name="Takamatsu D."/>
        </authorList>
    </citation>
    <scope>NUCLEOTIDE SEQUENCE [LARGE SCALE GENOMIC DNA]</scope>
    <source>
        <strain evidence="3 4">J34TS1</strain>
    </source>
</reference>
<protein>
    <recommendedName>
        <fullName evidence="2">Peptidase M56 domain-containing protein</fullName>
    </recommendedName>
</protein>
<sequence>MTVFALSLIMASFVGTIIWIVQTSVKPITQKLFSQTWHYYTSFIPVFFLLGGSAIINRLGPLICSILTDSSTSPPAGKMTEPFIHVLPIEQTASHRSFLNQPFISLSRLENLQEIVLTAILIWAAGTIVFIAVNVKNYRTFKRSILQNSRVCETVDCPVKVIVSSHATTPMVMGLWKPFVVLPDTPLDEKELDMIISHELVHLKRGDLVMKLIILVVNAIHWFNPAAYVLNKQLNTLCELSCDEKVVRDMDMESRRLYGETLLKMLEYGVMKRNVVCTSSLCTPKKNMKRRLVNLMGVKKLNKFIIMMSLVSTISMVGIGGLVASAAESAVPPKIPTDKKPQGRNVYVQMADGTVLYYDKDGNVTEAPEMRKSLTPPDYTTEEVVEIMKQLINDHSSVPYNSSIPIELFIPQHFVDQLPQKYLDEINKTYGLELKKTESFTTEEIVALTKKGIEKNTVPQAYVDALPQKELDAINKTYGWELKKSN</sequence>
<evidence type="ECO:0000313" key="3">
    <source>
        <dbReference type="EMBL" id="GIO49183.1"/>
    </source>
</evidence>
<dbReference type="InterPro" id="IPR008756">
    <property type="entry name" value="Peptidase_M56"/>
</dbReference>
<dbReference type="Pfam" id="PF05569">
    <property type="entry name" value="Peptidase_M56"/>
    <property type="match status" value="1"/>
</dbReference>
<keyword evidence="1" id="KW-1133">Transmembrane helix</keyword>
<dbReference type="EMBL" id="BORT01000019">
    <property type="protein sequence ID" value="GIO49183.1"/>
    <property type="molecule type" value="Genomic_DNA"/>
</dbReference>
<organism evidence="3 4">
    <name type="scientific">Paenibacillus azoreducens</name>
    <dbReference type="NCBI Taxonomy" id="116718"/>
    <lineage>
        <taxon>Bacteria</taxon>
        <taxon>Bacillati</taxon>
        <taxon>Bacillota</taxon>
        <taxon>Bacilli</taxon>
        <taxon>Bacillales</taxon>
        <taxon>Paenibacillaceae</taxon>
        <taxon>Paenibacillus</taxon>
    </lineage>
</organism>
<feature type="transmembrane region" description="Helical" evidence="1">
    <location>
        <begin position="115"/>
        <end position="135"/>
    </location>
</feature>
<evidence type="ECO:0000256" key="1">
    <source>
        <dbReference type="SAM" id="Phobius"/>
    </source>
</evidence>
<name>A0A920CU75_9BACL</name>
<keyword evidence="1" id="KW-0812">Transmembrane</keyword>
<dbReference type="PANTHER" id="PTHR34978">
    <property type="entry name" value="POSSIBLE SENSOR-TRANSDUCER PROTEIN BLAR"/>
    <property type="match status" value="1"/>
</dbReference>
<evidence type="ECO:0000259" key="2">
    <source>
        <dbReference type="Pfam" id="PF05569"/>
    </source>
</evidence>
<dbReference type="CDD" id="cd07341">
    <property type="entry name" value="M56_BlaR1_MecR1_like"/>
    <property type="match status" value="1"/>
</dbReference>
<dbReference type="RefSeq" id="WP_212979730.1">
    <property type="nucleotide sequence ID" value="NZ_AP025343.1"/>
</dbReference>
<evidence type="ECO:0000313" key="4">
    <source>
        <dbReference type="Proteomes" id="UP000682811"/>
    </source>
</evidence>
<keyword evidence="1" id="KW-0472">Membrane</keyword>
<feature type="domain" description="Peptidase M56" evidence="2">
    <location>
        <begin position="7"/>
        <end position="295"/>
    </location>
</feature>
<dbReference type="InterPro" id="IPR052173">
    <property type="entry name" value="Beta-lactam_resp_regulator"/>
</dbReference>
<feature type="transmembrane region" description="Helical" evidence="1">
    <location>
        <begin position="37"/>
        <end position="56"/>
    </location>
</feature>
<keyword evidence="4" id="KW-1185">Reference proteome</keyword>
<proteinExistence type="predicted"/>
<accession>A0A920CU75</accession>
<dbReference type="PANTHER" id="PTHR34978:SF3">
    <property type="entry name" value="SLR0241 PROTEIN"/>
    <property type="match status" value="1"/>
</dbReference>
<feature type="transmembrane region" description="Helical" evidence="1">
    <location>
        <begin position="6"/>
        <end position="25"/>
    </location>
</feature>
<comment type="caution">
    <text evidence="3">The sequence shown here is derived from an EMBL/GenBank/DDBJ whole genome shotgun (WGS) entry which is preliminary data.</text>
</comment>
<feature type="transmembrane region" description="Helical" evidence="1">
    <location>
        <begin position="304"/>
        <end position="327"/>
    </location>
</feature>
<gene>
    <name evidence="3" type="ORF">J34TS1_39480</name>
</gene>
<dbReference type="Proteomes" id="UP000682811">
    <property type="component" value="Unassembled WGS sequence"/>
</dbReference>